<dbReference type="RefSeq" id="WP_349299427.1">
    <property type="nucleotide sequence ID" value="NZ_JBEDNQ010000007.1"/>
</dbReference>
<evidence type="ECO:0000313" key="2">
    <source>
        <dbReference type="EMBL" id="MEQ3552361.1"/>
    </source>
</evidence>
<comment type="caution">
    <text evidence="2">The sequence shown here is derived from an EMBL/GenBank/DDBJ whole genome shotgun (WGS) entry which is preliminary data.</text>
</comment>
<reference evidence="2 3" key="1">
    <citation type="submission" date="2024-03" db="EMBL/GenBank/DDBJ databases">
        <title>Draft genome sequence of Pseudonocardia nematodicida JCM 31783.</title>
        <authorList>
            <person name="Butdee W."/>
            <person name="Duangmal K."/>
        </authorList>
    </citation>
    <scope>NUCLEOTIDE SEQUENCE [LARGE SCALE GENOMIC DNA]</scope>
    <source>
        <strain evidence="2 3">JCM 31783</strain>
    </source>
</reference>
<organism evidence="2 3">
    <name type="scientific">Pseudonocardia nematodicida</name>
    <dbReference type="NCBI Taxonomy" id="1206997"/>
    <lineage>
        <taxon>Bacteria</taxon>
        <taxon>Bacillati</taxon>
        <taxon>Actinomycetota</taxon>
        <taxon>Actinomycetes</taxon>
        <taxon>Pseudonocardiales</taxon>
        <taxon>Pseudonocardiaceae</taxon>
        <taxon>Pseudonocardia</taxon>
    </lineage>
</organism>
<dbReference type="EMBL" id="JBEDNQ010000007">
    <property type="protein sequence ID" value="MEQ3552361.1"/>
    <property type="molecule type" value="Genomic_DNA"/>
</dbReference>
<proteinExistence type="predicted"/>
<keyword evidence="3" id="KW-1185">Reference proteome</keyword>
<protein>
    <submittedName>
        <fullName evidence="2">Uncharacterized protein</fullName>
    </submittedName>
</protein>
<sequence>MYAYLDDGPHAGERMRIEPGEDGRPPRTVDLTGPDGDAARYELLGPHHNDDWWIYRRARGTGGGRSG</sequence>
<accession>A0ABV1KD24</accession>
<evidence type="ECO:0000313" key="3">
    <source>
        <dbReference type="Proteomes" id="UP001494902"/>
    </source>
</evidence>
<feature type="compositionally biased region" description="Basic and acidic residues" evidence="1">
    <location>
        <begin position="7"/>
        <end position="27"/>
    </location>
</feature>
<feature type="region of interest" description="Disordered" evidence="1">
    <location>
        <begin position="1"/>
        <end position="35"/>
    </location>
</feature>
<dbReference type="Proteomes" id="UP001494902">
    <property type="component" value="Unassembled WGS sequence"/>
</dbReference>
<evidence type="ECO:0000256" key="1">
    <source>
        <dbReference type="SAM" id="MobiDB-lite"/>
    </source>
</evidence>
<name>A0ABV1KD24_9PSEU</name>
<gene>
    <name evidence="2" type="ORF">WIS52_17950</name>
</gene>